<evidence type="ECO:0000313" key="3">
    <source>
        <dbReference type="Proteomes" id="UP000011087"/>
    </source>
</evidence>
<reference evidence="2" key="3">
    <citation type="submission" date="2016-03" db="UniProtKB">
        <authorList>
            <consortium name="EnsemblProtists"/>
        </authorList>
    </citation>
    <scope>IDENTIFICATION</scope>
</reference>
<dbReference type="HOGENOM" id="CLU_2781287_0_0_1"/>
<accession>L1JBC0</accession>
<dbReference type="AlphaFoldDB" id="L1JBC0"/>
<name>L1JBC0_GUITC</name>
<reference evidence="3" key="2">
    <citation type="submission" date="2012-11" db="EMBL/GenBank/DDBJ databases">
        <authorList>
            <person name="Kuo A."/>
            <person name="Curtis B.A."/>
            <person name="Tanifuji G."/>
            <person name="Burki F."/>
            <person name="Gruber A."/>
            <person name="Irimia M."/>
            <person name="Maruyama S."/>
            <person name="Arias M.C."/>
            <person name="Ball S.G."/>
            <person name="Gile G.H."/>
            <person name="Hirakawa Y."/>
            <person name="Hopkins J.F."/>
            <person name="Rensing S.A."/>
            <person name="Schmutz J."/>
            <person name="Symeonidi A."/>
            <person name="Elias M."/>
            <person name="Eveleigh R.J."/>
            <person name="Herman E.K."/>
            <person name="Klute M.J."/>
            <person name="Nakayama T."/>
            <person name="Obornik M."/>
            <person name="Reyes-Prieto A."/>
            <person name="Armbrust E.V."/>
            <person name="Aves S.J."/>
            <person name="Beiko R.G."/>
            <person name="Coutinho P."/>
            <person name="Dacks J.B."/>
            <person name="Durnford D.G."/>
            <person name="Fast N.M."/>
            <person name="Green B.R."/>
            <person name="Grisdale C."/>
            <person name="Hempe F."/>
            <person name="Henrissat B."/>
            <person name="Hoppner M.P."/>
            <person name="Ishida K.-I."/>
            <person name="Kim E."/>
            <person name="Koreny L."/>
            <person name="Kroth P.G."/>
            <person name="Liu Y."/>
            <person name="Malik S.-B."/>
            <person name="Maier U.G."/>
            <person name="McRose D."/>
            <person name="Mock T."/>
            <person name="Neilson J.A."/>
            <person name="Onodera N.T."/>
            <person name="Poole A.M."/>
            <person name="Pritham E.J."/>
            <person name="Richards T.A."/>
            <person name="Rocap G."/>
            <person name="Roy S.W."/>
            <person name="Sarai C."/>
            <person name="Schaack S."/>
            <person name="Shirato S."/>
            <person name="Slamovits C.H."/>
            <person name="Spencer D.F."/>
            <person name="Suzuki S."/>
            <person name="Worden A.Z."/>
            <person name="Zauner S."/>
            <person name="Barry K."/>
            <person name="Bell C."/>
            <person name="Bharti A.K."/>
            <person name="Crow J.A."/>
            <person name="Grimwood J."/>
            <person name="Kramer R."/>
            <person name="Lindquist E."/>
            <person name="Lucas S."/>
            <person name="Salamov A."/>
            <person name="McFadden G.I."/>
            <person name="Lane C.E."/>
            <person name="Keeling P.J."/>
            <person name="Gray M.W."/>
            <person name="Grigoriev I.V."/>
            <person name="Archibald J.M."/>
        </authorList>
    </citation>
    <scope>NUCLEOTIDE SEQUENCE</scope>
    <source>
        <strain evidence="3">CCMP2712</strain>
    </source>
</reference>
<dbReference type="KEGG" id="gtt:GUITHDRAFT_152575"/>
<dbReference type="RefSeq" id="XP_005832808.1">
    <property type="nucleotide sequence ID" value="XM_005832751.1"/>
</dbReference>
<dbReference type="EnsemblProtists" id="EKX45828">
    <property type="protein sequence ID" value="EKX45828"/>
    <property type="gene ID" value="GUITHDRAFT_152575"/>
</dbReference>
<protein>
    <submittedName>
        <fullName evidence="1 2">Uncharacterized protein</fullName>
    </submittedName>
</protein>
<evidence type="ECO:0000313" key="2">
    <source>
        <dbReference type="EnsemblProtists" id="EKX45828"/>
    </source>
</evidence>
<dbReference type="EMBL" id="JH992997">
    <property type="protein sequence ID" value="EKX45828.1"/>
    <property type="molecule type" value="Genomic_DNA"/>
</dbReference>
<reference evidence="1 3" key="1">
    <citation type="journal article" date="2012" name="Nature">
        <title>Algal genomes reveal evolutionary mosaicism and the fate of nucleomorphs.</title>
        <authorList>
            <consortium name="DOE Joint Genome Institute"/>
            <person name="Curtis B.A."/>
            <person name="Tanifuji G."/>
            <person name="Burki F."/>
            <person name="Gruber A."/>
            <person name="Irimia M."/>
            <person name="Maruyama S."/>
            <person name="Arias M.C."/>
            <person name="Ball S.G."/>
            <person name="Gile G.H."/>
            <person name="Hirakawa Y."/>
            <person name="Hopkins J.F."/>
            <person name="Kuo A."/>
            <person name="Rensing S.A."/>
            <person name="Schmutz J."/>
            <person name="Symeonidi A."/>
            <person name="Elias M."/>
            <person name="Eveleigh R.J."/>
            <person name="Herman E.K."/>
            <person name="Klute M.J."/>
            <person name="Nakayama T."/>
            <person name="Obornik M."/>
            <person name="Reyes-Prieto A."/>
            <person name="Armbrust E.V."/>
            <person name="Aves S.J."/>
            <person name="Beiko R.G."/>
            <person name="Coutinho P."/>
            <person name="Dacks J.B."/>
            <person name="Durnford D.G."/>
            <person name="Fast N.M."/>
            <person name="Green B.R."/>
            <person name="Grisdale C.J."/>
            <person name="Hempel F."/>
            <person name="Henrissat B."/>
            <person name="Hoppner M.P."/>
            <person name="Ishida K."/>
            <person name="Kim E."/>
            <person name="Koreny L."/>
            <person name="Kroth P.G."/>
            <person name="Liu Y."/>
            <person name="Malik S.B."/>
            <person name="Maier U.G."/>
            <person name="McRose D."/>
            <person name="Mock T."/>
            <person name="Neilson J.A."/>
            <person name="Onodera N.T."/>
            <person name="Poole A.M."/>
            <person name="Pritham E.J."/>
            <person name="Richards T.A."/>
            <person name="Rocap G."/>
            <person name="Roy S.W."/>
            <person name="Sarai C."/>
            <person name="Schaack S."/>
            <person name="Shirato S."/>
            <person name="Slamovits C.H."/>
            <person name="Spencer D.F."/>
            <person name="Suzuki S."/>
            <person name="Worden A.Z."/>
            <person name="Zauner S."/>
            <person name="Barry K."/>
            <person name="Bell C."/>
            <person name="Bharti A.K."/>
            <person name="Crow J.A."/>
            <person name="Grimwood J."/>
            <person name="Kramer R."/>
            <person name="Lindquist E."/>
            <person name="Lucas S."/>
            <person name="Salamov A."/>
            <person name="McFadden G.I."/>
            <person name="Lane C.E."/>
            <person name="Keeling P.J."/>
            <person name="Gray M.W."/>
            <person name="Grigoriev I.V."/>
            <person name="Archibald J.M."/>
        </authorList>
    </citation>
    <scope>NUCLEOTIDE SEQUENCE</scope>
    <source>
        <strain evidence="1 3">CCMP2712</strain>
    </source>
</reference>
<organism evidence="1">
    <name type="scientific">Guillardia theta (strain CCMP2712)</name>
    <name type="common">Cryptophyte</name>
    <dbReference type="NCBI Taxonomy" id="905079"/>
    <lineage>
        <taxon>Eukaryota</taxon>
        <taxon>Cryptophyceae</taxon>
        <taxon>Pyrenomonadales</taxon>
        <taxon>Geminigeraceae</taxon>
        <taxon>Guillardia</taxon>
    </lineage>
</organism>
<gene>
    <name evidence="1" type="ORF">GUITHDRAFT_152575</name>
</gene>
<proteinExistence type="predicted"/>
<dbReference type="GeneID" id="17302579"/>
<evidence type="ECO:0000313" key="1">
    <source>
        <dbReference type="EMBL" id="EKX45828.1"/>
    </source>
</evidence>
<sequence>MSTCTEMGRVTDDCRVFHGNKFDSDSLLPCISKGKQRNCTESFETKIRCNVTLRLISKSQRRNKIILLF</sequence>
<dbReference type="Proteomes" id="UP000011087">
    <property type="component" value="Unassembled WGS sequence"/>
</dbReference>
<keyword evidence="3" id="KW-1185">Reference proteome</keyword>
<dbReference type="PaxDb" id="55529-EKX45828"/>